<protein>
    <submittedName>
        <fullName evidence="6">Galactoside permease</fullName>
    </submittedName>
</protein>
<feature type="transmembrane region" description="Helical" evidence="4">
    <location>
        <begin position="251"/>
        <end position="271"/>
    </location>
</feature>
<dbReference type="Gene3D" id="1.20.1250.20">
    <property type="entry name" value="MFS general substrate transporter like domains"/>
    <property type="match status" value="2"/>
</dbReference>
<name>A0A3S4WDR6_SERRU</name>
<reference evidence="6 7" key="1">
    <citation type="submission" date="2018-12" db="EMBL/GenBank/DDBJ databases">
        <authorList>
            <consortium name="Pathogen Informatics"/>
        </authorList>
    </citation>
    <scope>NUCLEOTIDE SEQUENCE [LARGE SCALE GENOMIC DNA]</scope>
    <source>
        <strain evidence="6 7">NCTC10036</strain>
    </source>
</reference>
<organism evidence="6 7">
    <name type="scientific">Serratia rubidaea</name>
    <name type="common">Serratia marinorubra</name>
    <dbReference type="NCBI Taxonomy" id="61652"/>
    <lineage>
        <taxon>Bacteria</taxon>
        <taxon>Pseudomonadati</taxon>
        <taxon>Pseudomonadota</taxon>
        <taxon>Gammaproteobacteria</taxon>
        <taxon>Enterobacterales</taxon>
        <taxon>Yersiniaceae</taxon>
        <taxon>Serratia</taxon>
    </lineage>
</organism>
<evidence type="ECO:0000259" key="5">
    <source>
        <dbReference type="PROSITE" id="PS50850"/>
    </source>
</evidence>
<feature type="transmembrane region" description="Helical" evidence="4">
    <location>
        <begin position="212"/>
        <end position="231"/>
    </location>
</feature>
<feature type="transmembrane region" description="Helical" evidence="4">
    <location>
        <begin position="102"/>
        <end position="124"/>
    </location>
</feature>
<dbReference type="RefSeq" id="WP_126530952.1">
    <property type="nucleotide sequence ID" value="NZ_LR134493.1"/>
</dbReference>
<evidence type="ECO:0000256" key="3">
    <source>
        <dbReference type="ARBA" id="ARBA00023136"/>
    </source>
</evidence>
<evidence type="ECO:0000313" key="7">
    <source>
        <dbReference type="Proteomes" id="UP000281904"/>
    </source>
</evidence>
<feature type="transmembrane region" description="Helical" evidence="4">
    <location>
        <begin position="41"/>
        <end position="63"/>
    </location>
</feature>
<dbReference type="Pfam" id="PF07690">
    <property type="entry name" value="MFS_1"/>
    <property type="match status" value="1"/>
</dbReference>
<feature type="transmembrane region" description="Helical" evidence="4">
    <location>
        <begin position="162"/>
        <end position="180"/>
    </location>
</feature>
<keyword evidence="3 4" id="KW-0472">Membrane</keyword>
<feature type="transmembrane region" description="Helical" evidence="4">
    <location>
        <begin position="345"/>
        <end position="367"/>
    </location>
</feature>
<keyword evidence="1 4" id="KW-0812">Transmembrane</keyword>
<evidence type="ECO:0000313" key="6">
    <source>
        <dbReference type="EMBL" id="VEI63260.1"/>
    </source>
</evidence>
<evidence type="ECO:0000256" key="2">
    <source>
        <dbReference type="ARBA" id="ARBA00022989"/>
    </source>
</evidence>
<proteinExistence type="predicted"/>
<feature type="transmembrane region" description="Helical" evidence="4">
    <location>
        <begin position="315"/>
        <end position="333"/>
    </location>
</feature>
<dbReference type="EMBL" id="LR134493">
    <property type="protein sequence ID" value="VEI63260.1"/>
    <property type="molecule type" value="Genomic_DNA"/>
</dbReference>
<dbReference type="SUPFAM" id="SSF103473">
    <property type="entry name" value="MFS general substrate transporter"/>
    <property type="match status" value="1"/>
</dbReference>
<dbReference type="PANTHER" id="PTHR23539">
    <property type="entry name" value="MFS TRANSPORTER"/>
    <property type="match status" value="1"/>
</dbReference>
<feature type="transmembrane region" description="Helical" evidence="4">
    <location>
        <begin position="136"/>
        <end position="156"/>
    </location>
</feature>
<evidence type="ECO:0000256" key="1">
    <source>
        <dbReference type="ARBA" id="ARBA00022692"/>
    </source>
</evidence>
<dbReference type="InterPro" id="IPR011701">
    <property type="entry name" value="MFS"/>
</dbReference>
<feature type="transmembrane region" description="Helical" evidence="4">
    <location>
        <begin position="283"/>
        <end position="303"/>
    </location>
</feature>
<dbReference type="AlphaFoldDB" id="A0A3S4WDR6"/>
<dbReference type="PANTHER" id="PTHR23539:SF1">
    <property type="entry name" value="MAJOR FACILITATOR SUPERFAMILY (MFS) PROFILE DOMAIN-CONTAINING PROTEIN"/>
    <property type="match status" value="1"/>
</dbReference>
<evidence type="ECO:0000256" key="4">
    <source>
        <dbReference type="SAM" id="Phobius"/>
    </source>
</evidence>
<dbReference type="InterPro" id="IPR020846">
    <property type="entry name" value="MFS_dom"/>
</dbReference>
<feature type="transmembrane region" description="Helical" evidence="4">
    <location>
        <begin position="373"/>
        <end position="391"/>
    </location>
</feature>
<feature type="transmembrane region" description="Helical" evidence="4">
    <location>
        <begin position="70"/>
        <end position="90"/>
    </location>
</feature>
<accession>A0A3S4WDR6</accession>
<sequence>MPLSSVQALCLLSFFMSDVRDGLGPFLGVFLINDRWSAEDIGYVMTAGGIAGLVATLPAGILADASARKRLLVSLAALLILSGTLLLWFFPYPLMVYASQVTAGVSAALIGPLMAGLTLGLVGQRLFAHQLGRNEAYNHGGNMLSALLAGAASWFWGLGAVFLLMIIMTCGALLAVFAIREQDIDHRVARGLKPDETPAQMPSLATLVKMPALMLTGLTLLLFHLSNAAQLPMLSMQVASGEQASAFNPGLYAAMTVVIAQCVMIPVALLVPRYVRKYGYQKLILLALMVLPVRAMTAALWPSPWAAIPVQIFDGLSAGILGVAVPGFIASLLNGTGHVNAGQALVMLVQGFGAALSPAVAGAIATHYSWRDAFMSLAGVAVMALLIWLTFSGRRRPLAAVGSPQK</sequence>
<keyword evidence="2 4" id="KW-1133">Transmembrane helix</keyword>
<dbReference type="Proteomes" id="UP000281904">
    <property type="component" value="Chromosome"/>
</dbReference>
<gene>
    <name evidence="6" type="ORF">NCTC10036_01451</name>
</gene>
<feature type="domain" description="Major facilitator superfamily (MFS) profile" evidence="5">
    <location>
        <begin position="1"/>
        <end position="396"/>
    </location>
</feature>
<dbReference type="GO" id="GO:0022857">
    <property type="term" value="F:transmembrane transporter activity"/>
    <property type="evidence" value="ECO:0007669"/>
    <property type="project" value="InterPro"/>
</dbReference>
<dbReference type="InterPro" id="IPR036259">
    <property type="entry name" value="MFS_trans_sf"/>
</dbReference>
<dbReference type="PROSITE" id="PS50850">
    <property type="entry name" value="MFS"/>
    <property type="match status" value="1"/>
</dbReference>